<dbReference type="Proteomes" id="UP000736583">
    <property type="component" value="Unassembled WGS sequence"/>
</dbReference>
<evidence type="ECO:0000256" key="3">
    <source>
        <dbReference type="ARBA" id="ARBA00023163"/>
    </source>
</evidence>
<reference evidence="6 7" key="1">
    <citation type="submission" date="2021-06" db="EMBL/GenBank/DDBJ databases">
        <authorList>
            <person name="Sun Q."/>
            <person name="Li D."/>
        </authorList>
    </citation>
    <scope>NUCLEOTIDE SEQUENCE [LARGE SCALE GENOMIC DNA]</scope>
    <source>
        <strain evidence="6 7">MSJ-4</strain>
    </source>
</reference>
<sequence>MLSVLESEDSIDDIYIFQVYSNDKEKALKLLVEKYSNSLYKFSLHLCKDLKETEELFQDTWVKVFKGLEKFNRDKSFETWLFTIAINTYKDGYRKKKRWLNRIKDYFDNDEKDREMAMVPSGEGIPQKDIIKSEEKEEIRSAVNKLKDEYRILVILYYFERLSYKEISEMLSIPEGTIKSRLNKGRKLLKDYLEVSING</sequence>
<organism evidence="6 7">
    <name type="scientific">Clostridium simiarum</name>
    <dbReference type="NCBI Taxonomy" id="2841506"/>
    <lineage>
        <taxon>Bacteria</taxon>
        <taxon>Bacillati</taxon>
        <taxon>Bacillota</taxon>
        <taxon>Clostridia</taxon>
        <taxon>Eubacteriales</taxon>
        <taxon>Clostridiaceae</taxon>
        <taxon>Clostridium</taxon>
    </lineage>
</organism>
<accession>A0ABS6F0Z6</accession>
<evidence type="ECO:0000313" key="6">
    <source>
        <dbReference type="EMBL" id="MBU5592172.1"/>
    </source>
</evidence>
<dbReference type="Pfam" id="PF04542">
    <property type="entry name" value="Sigma70_r2"/>
    <property type="match status" value="1"/>
</dbReference>
<feature type="domain" description="RNA polymerase sigma factor 70 region 4 type 2" evidence="5">
    <location>
        <begin position="137"/>
        <end position="189"/>
    </location>
</feature>
<evidence type="ECO:0000256" key="2">
    <source>
        <dbReference type="ARBA" id="ARBA00023082"/>
    </source>
</evidence>
<dbReference type="PANTHER" id="PTHR43133:SF60">
    <property type="entry name" value="RNA POLYMERASE SIGMA FACTOR SIGV"/>
    <property type="match status" value="1"/>
</dbReference>
<keyword evidence="1" id="KW-0805">Transcription regulation</keyword>
<evidence type="ECO:0000259" key="4">
    <source>
        <dbReference type="Pfam" id="PF04542"/>
    </source>
</evidence>
<gene>
    <name evidence="6" type="ORF">KQI89_10405</name>
</gene>
<feature type="domain" description="RNA polymerase sigma-70 region 2" evidence="4">
    <location>
        <begin position="31"/>
        <end position="98"/>
    </location>
</feature>
<keyword evidence="3" id="KW-0804">Transcription</keyword>
<dbReference type="RefSeq" id="WP_216457018.1">
    <property type="nucleotide sequence ID" value="NZ_JAHLQL010000003.1"/>
</dbReference>
<keyword evidence="2" id="KW-0731">Sigma factor</keyword>
<name>A0ABS6F0Z6_9CLOT</name>
<dbReference type="InterPro" id="IPR007627">
    <property type="entry name" value="RNA_pol_sigma70_r2"/>
</dbReference>
<dbReference type="InterPro" id="IPR039425">
    <property type="entry name" value="RNA_pol_sigma-70-like"/>
</dbReference>
<proteinExistence type="predicted"/>
<dbReference type="Pfam" id="PF08281">
    <property type="entry name" value="Sigma70_r4_2"/>
    <property type="match status" value="1"/>
</dbReference>
<dbReference type="NCBIfam" id="TIGR02937">
    <property type="entry name" value="sigma70-ECF"/>
    <property type="match status" value="1"/>
</dbReference>
<dbReference type="PANTHER" id="PTHR43133">
    <property type="entry name" value="RNA POLYMERASE ECF-TYPE SIGMA FACTO"/>
    <property type="match status" value="1"/>
</dbReference>
<dbReference type="CDD" id="cd06171">
    <property type="entry name" value="Sigma70_r4"/>
    <property type="match status" value="1"/>
</dbReference>
<protein>
    <submittedName>
        <fullName evidence="6">Sigma-70 family RNA polymerase sigma factor</fullName>
    </submittedName>
</protein>
<evidence type="ECO:0000259" key="5">
    <source>
        <dbReference type="Pfam" id="PF08281"/>
    </source>
</evidence>
<evidence type="ECO:0000256" key="1">
    <source>
        <dbReference type="ARBA" id="ARBA00023015"/>
    </source>
</evidence>
<dbReference type="InterPro" id="IPR014284">
    <property type="entry name" value="RNA_pol_sigma-70_dom"/>
</dbReference>
<dbReference type="InterPro" id="IPR013249">
    <property type="entry name" value="RNA_pol_sigma70_r4_t2"/>
</dbReference>
<comment type="caution">
    <text evidence="6">The sequence shown here is derived from an EMBL/GenBank/DDBJ whole genome shotgun (WGS) entry which is preliminary data.</text>
</comment>
<dbReference type="EMBL" id="JAHLQL010000003">
    <property type="protein sequence ID" value="MBU5592172.1"/>
    <property type="molecule type" value="Genomic_DNA"/>
</dbReference>
<evidence type="ECO:0000313" key="7">
    <source>
        <dbReference type="Proteomes" id="UP000736583"/>
    </source>
</evidence>
<keyword evidence="7" id="KW-1185">Reference proteome</keyword>